<reference evidence="1" key="1">
    <citation type="journal article" date="2015" name="Nature">
        <title>Complex archaea that bridge the gap between prokaryotes and eukaryotes.</title>
        <authorList>
            <person name="Spang A."/>
            <person name="Saw J.H."/>
            <person name="Jorgensen S.L."/>
            <person name="Zaremba-Niedzwiedzka K."/>
            <person name="Martijn J."/>
            <person name="Lind A.E."/>
            <person name="van Eijk R."/>
            <person name="Schleper C."/>
            <person name="Guy L."/>
            <person name="Ettema T.J."/>
        </authorList>
    </citation>
    <scope>NUCLEOTIDE SEQUENCE</scope>
</reference>
<organism evidence="1">
    <name type="scientific">marine sediment metagenome</name>
    <dbReference type="NCBI Taxonomy" id="412755"/>
    <lineage>
        <taxon>unclassified sequences</taxon>
        <taxon>metagenomes</taxon>
        <taxon>ecological metagenomes</taxon>
    </lineage>
</organism>
<name>A0A0F9CRA1_9ZZZZ</name>
<dbReference type="AlphaFoldDB" id="A0A0F9CRA1"/>
<proteinExistence type="predicted"/>
<comment type="caution">
    <text evidence="1">The sequence shown here is derived from an EMBL/GenBank/DDBJ whole genome shotgun (WGS) entry which is preliminary data.</text>
</comment>
<evidence type="ECO:0000313" key="1">
    <source>
        <dbReference type="EMBL" id="KKL51694.1"/>
    </source>
</evidence>
<sequence>MPVKRKLLALLASACVALPGASARGAGKPAGAGNAPGAVRVFDTGVRSPGPIPPRVLARRAGWTELRPDGAGKFTEVGLLTGLAYDLHGIGHGTMAVECASRAGECRPCACGPPAASSRCRISSPTT</sequence>
<dbReference type="EMBL" id="LAZR01032157">
    <property type="protein sequence ID" value="KKL51694.1"/>
    <property type="molecule type" value="Genomic_DNA"/>
</dbReference>
<protein>
    <submittedName>
        <fullName evidence="1">Uncharacterized protein</fullName>
    </submittedName>
</protein>
<gene>
    <name evidence="1" type="ORF">LCGC14_2292930</name>
</gene>
<accession>A0A0F9CRA1</accession>